<organism evidence="11 12">
    <name type="scientific">Sulfuricella denitrificans (strain DSM 22764 / NBRC 105220 / skB26)</name>
    <dbReference type="NCBI Taxonomy" id="1163617"/>
    <lineage>
        <taxon>Bacteria</taxon>
        <taxon>Pseudomonadati</taxon>
        <taxon>Pseudomonadota</taxon>
        <taxon>Betaproteobacteria</taxon>
        <taxon>Nitrosomonadales</taxon>
        <taxon>Sulfuricellaceae</taxon>
        <taxon>Sulfuricella</taxon>
    </lineage>
</organism>
<keyword evidence="12" id="KW-1185">Reference proteome</keyword>
<comment type="pathway">
    <text evidence="2 9">Amino-acid biosynthesis; L-histidine biosynthesis; L-histidine from 5-phospho-alpha-D-ribose 1-diphosphate: step 1/9.</text>
</comment>
<keyword evidence="11" id="KW-0328">Glycosyltransferase</keyword>
<dbReference type="InterPro" id="IPR004516">
    <property type="entry name" value="HisRS/HisZ"/>
</dbReference>
<dbReference type="InterPro" id="IPR045864">
    <property type="entry name" value="aa-tRNA-synth_II/BPL/LPL"/>
</dbReference>
<comment type="miscellaneous">
    <text evidence="9">This function is generally fulfilled by the C-terminal part of HisG, which is missing in some bacteria such as this one.</text>
</comment>
<reference evidence="11 12" key="1">
    <citation type="journal article" date="2012" name="Appl. Environ. Microbiol.">
        <title>Draft genome sequence of a psychrotolerant sulfur-oxidizing bacterium, Sulfuricella denitrificans skB26, and proteomic insights into cold adaptation.</title>
        <authorList>
            <person name="Watanabe T."/>
            <person name="Kojima H."/>
            <person name="Fukui M."/>
        </authorList>
    </citation>
    <scope>NUCLEOTIDE SEQUENCE [LARGE SCALE GENOMIC DNA]</scope>
    <source>
        <strain evidence="12">skB26</strain>
    </source>
</reference>
<dbReference type="OrthoDB" id="9769617at2"/>
<dbReference type="NCBIfam" id="NF009086">
    <property type="entry name" value="PRK12421.1"/>
    <property type="match status" value="1"/>
</dbReference>
<dbReference type="HAMAP" id="MF_00125">
    <property type="entry name" value="HisZ"/>
    <property type="match status" value="1"/>
</dbReference>
<dbReference type="InterPro" id="IPR041715">
    <property type="entry name" value="HisRS-like_core"/>
</dbReference>
<dbReference type="STRING" id="1163617.SCD_n01797"/>
<dbReference type="GO" id="GO:0006427">
    <property type="term" value="P:histidyl-tRNA aminoacylation"/>
    <property type="evidence" value="ECO:0007669"/>
    <property type="project" value="TreeGrafter"/>
</dbReference>
<keyword evidence="6 9" id="KW-0963">Cytoplasm</keyword>
<dbReference type="NCBIfam" id="NF008935">
    <property type="entry name" value="PRK12292.1-1"/>
    <property type="match status" value="1"/>
</dbReference>
<dbReference type="Gene3D" id="3.30.930.10">
    <property type="entry name" value="Bira Bifunctional Protein, Domain 2"/>
    <property type="match status" value="1"/>
</dbReference>
<evidence type="ECO:0000313" key="11">
    <source>
        <dbReference type="EMBL" id="BAN35608.1"/>
    </source>
</evidence>
<dbReference type="GO" id="GO:0000105">
    <property type="term" value="P:L-histidine biosynthetic process"/>
    <property type="evidence" value="ECO:0007669"/>
    <property type="project" value="UniProtKB-UniRule"/>
</dbReference>
<dbReference type="InterPro" id="IPR004517">
    <property type="entry name" value="HisZ"/>
</dbReference>
<dbReference type="HOGENOM" id="CLU_025113_0_1_4"/>
<dbReference type="UniPathway" id="UPA00031">
    <property type="reaction ID" value="UER00006"/>
</dbReference>
<evidence type="ECO:0000256" key="1">
    <source>
        <dbReference type="ARBA" id="ARBA00004496"/>
    </source>
</evidence>
<dbReference type="AlphaFoldDB" id="S6ACI6"/>
<evidence type="ECO:0000256" key="4">
    <source>
        <dbReference type="ARBA" id="ARBA00011496"/>
    </source>
</evidence>
<accession>S6ACI6</accession>
<dbReference type="PANTHER" id="PTHR43707">
    <property type="entry name" value="HISTIDYL-TRNA SYNTHETASE"/>
    <property type="match status" value="1"/>
</dbReference>
<keyword evidence="9" id="KW-0028">Amino-acid biosynthesis</keyword>
<dbReference type="GO" id="GO:0016757">
    <property type="term" value="F:glycosyltransferase activity"/>
    <property type="evidence" value="ECO:0007669"/>
    <property type="project" value="UniProtKB-KW"/>
</dbReference>
<comment type="similarity">
    <text evidence="3 9">Belongs to the class-II aminoacyl-tRNA synthetase family. HisZ subfamily.</text>
</comment>
<dbReference type="EMBL" id="AP013066">
    <property type="protein sequence ID" value="BAN35608.1"/>
    <property type="molecule type" value="Genomic_DNA"/>
</dbReference>
<dbReference type="PANTHER" id="PTHR43707:SF1">
    <property type="entry name" value="HISTIDINE--TRNA LIGASE, MITOCHONDRIAL-RELATED"/>
    <property type="match status" value="1"/>
</dbReference>
<comment type="subcellular location">
    <subcellularLocation>
        <location evidence="1 9">Cytoplasm</location>
    </subcellularLocation>
</comment>
<evidence type="ECO:0000256" key="2">
    <source>
        <dbReference type="ARBA" id="ARBA00004667"/>
    </source>
</evidence>
<evidence type="ECO:0000256" key="7">
    <source>
        <dbReference type="ARBA" id="ARBA00023102"/>
    </source>
</evidence>
<name>S6ACI6_SULDS</name>
<dbReference type="GO" id="GO:0004821">
    <property type="term" value="F:histidine-tRNA ligase activity"/>
    <property type="evidence" value="ECO:0007669"/>
    <property type="project" value="TreeGrafter"/>
</dbReference>
<dbReference type="SUPFAM" id="SSF55681">
    <property type="entry name" value="Class II aaRS and biotin synthetases"/>
    <property type="match status" value="1"/>
</dbReference>
<evidence type="ECO:0000256" key="6">
    <source>
        <dbReference type="ARBA" id="ARBA00022490"/>
    </source>
</evidence>
<dbReference type="eggNOG" id="COG3705">
    <property type="taxonomic scope" value="Bacteria"/>
</dbReference>
<keyword evidence="7 9" id="KW-0368">Histidine biosynthesis</keyword>
<evidence type="ECO:0000256" key="3">
    <source>
        <dbReference type="ARBA" id="ARBA00005539"/>
    </source>
</evidence>
<protein>
    <recommendedName>
        <fullName evidence="5 9">ATP phosphoribosyltransferase regulatory subunit</fullName>
    </recommendedName>
</protein>
<evidence type="ECO:0000256" key="5">
    <source>
        <dbReference type="ARBA" id="ARBA00020397"/>
    </source>
</evidence>
<keyword evidence="11" id="KW-0808">Transferase</keyword>
<dbReference type="GO" id="GO:0005737">
    <property type="term" value="C:cytoplasm"/>
    <property type="evidence" value="ECO:0007669"/>
    <property type="project" value="UniProtKB-SubCell"/>
</dbReference>
<dbReference type="Pfam" id="PF13393">
    <property type="entry name" value="tRNA-synt_His"/>
    <property type="match status" value="1"/>
</dbReference>
<evidence type="ECO:0000256" key="8">
    <source>
        <dbReference type="ARBA" id="ARBA00025246"/>
    </source>
</evidence>
<sequence length="384" mass="42239">MHNWLLPEYIEDMLPAQALRFERVRRQLLDWFYGCGYQLVVPPLLEYLPSLLSGTGRDMDLKTFKVVDQLSGHLMGLRADITPQAARIDSHLLNRQGVVRLCYAGSVLHAMPDGQMQTREPLQIGAELFGHGGIESDVEIQLLMIKSLQLAGVGSVQLDLGHVAIFHSLVEHASVSPELELELFQAMQGKDIPGLAELTASLDEVSREALRVLPQLYGGVETLAAAQRHLPDYPEIGKALDDLRTIGSQVQDGVHQLCFDLAELRGYHYHSGVVFAAYASGWANAVALGGRYDKVGKTFGRSRPATGFSMDLRAVLGAQSTPPLPKAILAPYVQDPELQDKITLLRVQGEVVVVDLPGHEISREELNYDRVLVQGEVGWAVVKV</sequence>
<comment type="subunit">
    <text evidence="4 9">Heteromultimer composed of HisG and HisZ subunits.</text>
</comment>
<dbReference type="CDD" id="cd00773">
    <property type="entry name" value="HisRS-like_core"/>
    <property type="match status" value="1"/>
</dbReference>
<evidence type="ECO:0000256" key="9">
    <source>
        <dbReference type="HAMAP-Rule" id="MF_00125"/>
    </source>
</evidence>
<feature type="domain" description="Class II Histidinyl-tRNA synthetase (HisRS)-like catalytic core" evidence="10">
    <location>
        <begin position="9"/>
        <end position="315"/>
    </location>
</feature>
<dbReference type="RefSeq" id="WP_009204800.1">
    <property type="nucleotide sequence ID" value="NC_022357.1"/>
</dbReference>
<evidence type="ECO:0000313" key="12">
    <source>
        <dbReference type="Proteomes" id="UP000015559"/>
    </source>
</evidence>
<evidence type="ECO:0000259" key="10">
    <source>
        <dbReference type="Pfam" id="PF13393"/>
    </source>
</evidence>
<comment type="function">
    <text evidence="8 9">Required for the first step of histidine biosynthesis. May allow the feedback regulation of ATP phosphoribosyltransferase activity by histidine.</text>
</comment>
<proteinExistence type="inferred from homology"/>
<dbReference type="KEGG" id="sdr:SCD_n01797"/>
<gene>
    <name evidence="9" type="primary">hisZ</name>
    <name evidence="11" type="ORF">SCD_n01797</name>
</gene>
<dbReference type="NCBIfam" id="TIGR00443">
    <property type="entry name" value="hisZ_biosyn_reg"/>
    <property type="match status" value="1"/>
</dbReference>
<dbReference type="Proteomes" id="UP000015559">
    <property type="component" value="Chromosome"/>
</dbReference>